<feature type="region of interest" description="Disordered" evidence="1">
    <location>
        <begin position="40"/>
        <end position="61"/>
    </location>
</feature>
<comment type="caution">
    <text evidence="2">The sequence shown here is derived from an EMBL/GenBank/DDBJ whole genome shotgun (WGS) entry which is preliminary data.</text>
</comment>
<keyword evidence="3" id="KW-1185">Reference proteome</keyword>
<dbReference type="Proteomes" id="UP001064489">
    <property type="component" value="Chromosome 2"/>
</dbReference>
<gene>
    <name evidence="2" type="ORF">LWI28_022293</name>
</gene>
<evidence type="ECO:0000256" key="1">
    <source>
        <dbReference type="SAM" id="MobiDB-lite"/>
    </source>
</evidence>
<name>A0AAD5NK62_ACENE</name>
<reference evidence="2" key="2">
    <citation type="submission" date="2023-02" db="EMBL/GenBank/DDBJ databases">
        <authorList>
            <person name="Swenson N.G."/>
            <person name="Wegrzyn J.L."/>
            <person name="Mcevoy S.L."/>
        </authorList>
    </citation>
    <scope>NUCLEOTIDE SEQUENCE</scope>
    <source>
        <strain evidence="2">91603</strain>
        <tissue evidence="2">Leaf</tissue>
    </source>
</reference>
<feature type="compositionally biased region" description="Pro residues" evidence="1">
    <location>
        <begin position="121"/>
        <end position="130"/>
    </location>
</feature>
<sequence length="130" mass="13479">MIVFVATSSVGLPATLPTALLVSFPPFSASSTANVGILLRPTRPTTTPHLTLDKSQPSPPTTLIVLPVTHSPFSEMTPRATRVRATSSMALPAAFTVSPPPSSPSPTANVGISLEPSWPITTPPLTPDKS</sequence>
<evidence type="ECO:0000313" key="3">
    <source>
        <dbReference type="Proteomes" id="UP001064489"/>
    </source>
</evidence>
<evidence type="ECO:0000313" key="2">
    <source>
        <dbReference type="EMBL" id="KAI9161951.1"/>
    </source>
</evidence>
<feature type="compositionally biased region" description="Low complexity" evidence="1">
    <location>
        <begin position="40"/>
        <end position="50"/>
    </location>
</feature>
<organism evidence="2 3">
    <name type="scientific">Acer negundo</name>
    <name type="common">Box elder</name>
    <dbReference type="NCBI Taxonomy" id="4023"/>
    <lineage>
        <taxon>Eukaryota</taxon>
        <taxon>Viridiplantae</taxon>
        <taxon>Streptophyta</taxon>
        <taxon>Embryophyta</taxon>
        <taxon>Tracheophyta</taxon>
        <taxon>Spermatophyta</taxon>
        <taxon>Magnoliopsida</taxon>
        <taxon>eudicotyledons</taxon>
        <taxon>Gunneridae</taxon>
        <taxon>Pentapetalae</taxon>
        <taxon>rosids</taxon>
        <taxon>malvids</taxon>
        <taxon>Sapindales</taxon>
        <taxon>Sapindaceae</taxon>
        <taxon>Hippocastanoideae</taxon>
        <taxon>Acereae</taxon>
        <taxon>Acer</taxon>
    </lineage>
</organism>
<dbReference type="EMBL" id="JAJSOW010000106">
    <property type="protein sequence ID" value="KAI9161951.1"/>
    <property type="molecule type" value="Genomic_DNA"/>
</dbReference>
<protein>
    <submittedName>
        <fullName evidence="2">Uncharacterized protein</fullName>
    </submittedName>
</protein>
<proteinExistence type="predicted"/>
<dbReference type="AlphaFoldDB" id="A0AAD5NK62"/>
<reference evidence="2" key="1">
    <citation type="journal article" date="2022" name="Plant J.">
        <title>Strategies of tolerance reflected in two North American maple genomes.</title>
        <authorList>
            <person name="McEvoy S.L."/>
            <person name="Sezen U.U."/>
            <person name="Trouern-Trend A."/>
            <person name="McMahon S.M."/>
            <person name="Schaberg P.G."/>
            <person name="Yang J."/>
            <person name="Wegrzyn J.L."/>
            <person name="Swenson N.G."/>
        </authorList>
    </citation>
    <scope>NUCLEOTIDE SEQUENCE</scope>
    <source>
        <strain evidence="2">91603</strain>
    </source>
</reference>
<feature type="region of interest" description="Disordered" evidence="1">
    <location>
        <begin position="93"/>
        <end position="130"/>
    </location>
</feature>
<accession>A0AAD5NK62</accession>